<gene>
    <name evidence="3" type="ORF">CF165_09790</name>
</gene>
<dbReference type="Proteomes" id="UP000215199">
    <property type="component" value="Unassembled WGS sequence"/>
</dbReference>
<dbReference type="Gene3D" id="3.50.50.60">
    <property type="entry name" value="FAD/NAD(P)-binding domain"/>
    <property type="match status" value="2"/>
</dbReference>
<accession>A0A229TFY8</accession>
<dbReference type="Pfam" id="PF01494">
    <property type="entry name" value="FAD_binding_3"/>
    <property type="match status" value="1"/>
</dbReference>
<dbReference type="PANTHER" id="PTHR43476">
    <property type="entry name" value="3-(3-HYDROXY-PHENYL)PROPIONATE/3-HYDROXYCINNAMIC ACID HYDROXYLASE"/>
    <property type="match status" value="1"/>
</dbReference>
<evidence type="ECO:0000259" key="2">
    <source>
        <dbReference type="Pfam" id="PF01494"/>
    </source>
</evidence>
<dbReference type="GO" id="GO:0071949">
    <property type="term" value="F:FAD binding"/>
    <property type="evidence" value="ECO:0007669"/>
    <property type="project" value="InterPro"/>
</dbReference>
<dbReference type="GO" id="GO:0016491">
    <property type="term" value="F:oxidoreductase activity"/>
    <property type="evidence" value="ECO:0007669"/>
    <property type="project" value="UniProtKB-KW"/>
</dbReference>
<dbReference type="InterPro" id="IPR002938">
    <property type="entry name" value="FAD-bd"/>
</dbReference>
<dbReference type="InterPro" id="IPR036188">
    <property type="entry name" value="FAD/NAD-bd_sf"/>
</dbReference>
<dbReference type="PANTHER" id="PTHR43476:SF5">
    <property type="entry name" value="FAD-DEPENDENT MONOOXYGENASE"/>
    <property type="match status" value="1"/>
</dbReference>
<proteinExistence type="predicted"/>
<dbReference type="OrthoDB" id="9791689at2"/>
<protein>
    <recommendedName>
        <fullName evidence="2">FAD-binding domain-containing protein</fullName>
    </recommendedName>
</protein>
<dbReference type="SUPFAM" id="SSF51905">
    <property type="entry name" value="FAD/NAD(P)-binding domain"/>
    <property type="match status" value="1"/>
</dbReference>
<comment type="caution">
    <text evidence="3">The sequence shown here is derived from an EMBL/GenBank/DDBJ whole genome shotgun (WGS) entry which is preliminary data.</text>
</comment>
<name>A0A229TFY8_9PSEU</name>
<keyword evidence="1" id="KW-0560">Oxidoreductase</keyword>
<feature type="domain" description="FAD-binding" evidence="2">
    <location>
        <begin position="1"/>
        <end position="305"/>
    </location>
</feature>
<evidence type="ECO:0000256" key="1">
    <source>
        <dbReference type="ARBA" id="ARBA00023002"/>
    </source>
</evidence>
<dbReference type="PRINTS" id="PR00420">
    <property type="entry name" value="RNGMNOXGNASE"/>
</dbReference>
<dbReference type="EMBL" id="NMUL01000007">
    <property type="protein sequence ID" value="OXM69861.1"/>
    <property type="molecule type" value="Genomic_DNA"/>
</dbReference>
<evidence type="ECO:0000313" key="3">
    <source>
        <dbReference type="EMBL" id="OXM69861.1"/>
    </source>
</evidence>
<dbReference type="AlphaFoldDB" id="A0A229TFY8"/>
<reference evidence="4" key="1">
    <citation type="submission" date="2017-07" db="EMBL/GenBank/DDBJ databases">
        <title>Comparative genome mining reveals phylogenetic distribution patterns of secondary metabolites in Amycolatopsis.</title>
        <authorList>
            <person name="Adamek M."/>
            <person name="Alanjary M."/>
            <person name="Sales-Ortells H."/>
            <person name="Goodfellow M."/>
            <person name="Bull A.T."/>
            <person name="Kalinowski J."/>
            <person name="Ziemert N."/>
        </authorList>
    </citation>
    <scope>NUCLEOTIDE SEQUENCE [LARGE SCALE GENOMIC DNA]</scope>
    <source>
        <strain evidence="4">H5</strain>
    </source>
</reference>
<keyword evidence="4" id="KW-1185">Reference proteome</keyword>
<sequence>MMAALLLARRGVEVTVLEKHADFIRDFRGDTVHPSTLELLDELGLAGRFHQLPVKKAPMFRMLTEAGETRITDLREAGLPFPYIAYVPQWDFLTLLADEARQYPHFRLVTRAECTGLLQEDGHVTGVRYRTPDGDHELRARLTVAADGRHSTVRRAAGLRARDLGAPMDVVSFRLPREEDDGDQPFLRLGTGHLIIGINRGSYWQLGYLIPKKGYRVLEAAGIGELHRRIDGLLPAFAERMRSIGSFRDTSVLEVQLNRLTRWHRPGLLVIGDAAHAMSPVGGVGINLAVQDAVAAVNILGTALRRSQYSGSSLDDSLLGQVQRRRTPPTVATQLFQRAIQARLIRPALTGSQAAVPLPLRLMSRFKPSRVAFSRFVAQGFRPEHVRA</sequence>
<dbReference type="InterPro" id="IPR050631">
    <property type="entry name" value="PheA/TfdB_FAD_monoxygenase"/>
</dbReference>
<organism evidence="3 4">
    <name type="scientific">Amycolatopsis vastitatis</name>
    <dbReference type="NCBI Taxonomy" id="1905142"/>
    <lineage>
        <taxon>Bacteria</taxon>
        <taxon>Bacillati</taxon>
        <taxon>Actinomycetota</taxon>
        <taxon>Actinomycetes</taxon>
        <taxon>Pseudonocardiales</taxon>
        <taxon>Pseudonocardiaceae</taxon>
        <taxon>Amycolatopsis</taxon>
    </lineage>
</organism>
<evidence type="ECO:0000313" key="4">
    <source>
        <dbReference type="Proteomes" id="UP000215199"/>
    </source>
</evidence>